<dbReference type="Proteomes" id="UP000694888">
    <property type="component" value="Unplaced"/>
</dbReference>
<keyword evidence="1" id="KW-1185">Reference proteome</keyword>
<organism evidence="1 2">
    <name type="scientific">Aplysia californica</name>
    <name type="common">California sea hare</name>
    <dbReference type="NCBI Taxonomy" id="6500"/>
    <lineage>
        <taxon>Eukaryota</taxon>
        <taxon>Metazoa</taxon>
        <taxon>Spiralia</taxon>
        <taxon>Lophotrochozoa</taxon>
        <taxon>Mollusca</taxon>
        <taxon>Gastropoda</taxon>
        <taxon>Heterobranchia</taxon>
        <taxon>Euthyneura</taxon>
        <taxon>Tectipleura</taxon>
        <taxon>Aplysiida</taxon>
        <taxon>Aplysioidea</taxon>
        <taxon>Aplysiidae</taxon>
        <taxon>Aplysia</taxon>
    </lineage>
</organism>
<name>A0ABM1ABW4_APLCA</name>
<sequence length="175" mass="19292">MSPATCQPVDFPVMTTQQTSTIITAYNYPTLGTGGSSLSAEYVAASRDAIQCVDSTPVHFPLTTEELFLQLDSSTTRCSLQFTTDSPDKTVDLSFVPVLYDASFLNVTEFTLELLDGSDSFINSSDVNQQPFRRFQSSHSSVTLTYNKLEVEEGIPPRIFAWLRARARLPGATFP</sequence>
<reference evidence="2" key="1">
    <citation type="submission" date="2025-08" db="UniProtKB">
        <authorList>
            <consortium name="RefSeq"/>
        </authorList>
    </citation>
    <scope>IDENTIFICATION</scope>
</reference>
<evidence type="ECO:0000313" key="2">
    <source>
        <dbReference type="RefSeq" id="XP_012944747.1"/>
    </source>
</evidence>
<accession>A0ABM1ABW4</accession>
<dbReference type="GeneID" id="106013465"/>
<evidence type="ECO:0000313" key="1">
    <source>
        <dbReference type="Proteomes" id="UP000694888"/>
    </source>
</evidence>
<protein>
    <submittedName>
        <fullName evidence="2">Uncharacterized protein LOC106013465</fullName>
    </submittedName>
</protein>
<proteinExistence type="predicted"/>
<gene>
    <name evidence="2" type="primary">LOC106013465</name>
</gene>
<dbReference type="RefSeq" id="XP_012944747.1">
    <property type="nucleotide sequence ID" value="XM_013089293.1"/>
</dbReference>